<accession>A0A918B0K3</accession>
<comment type="caution">
    <text evidence="1">The sequence shown here is derived from an EMBL/GenBank/DDBJ whole genome shotgun (WGS) entry which is preliminary data.</text>
</comment>
<dbReference type="SUPFAM" id="SSF47729">
    <property type="entry name" value="IHF-like DNA-binding proteins"/>
    <property type="match status" value="1"/>
</dbReference>
<organism evidence="1 2">
    <name type="scientific">Streptomyces roseolilacinus</name>
    <dbReference type="NCBI Taxonomy" id="66904"/>
    <lineage>
        <taxon>Bacteria</taxon>
        <taxon>Bacillati</taxon>
        <taxon>Actinomycetota</taxon>
        <taxon>Actinomycetes</taxon>
        <taxon>Kitasatosporales</taxon>
        <taxon>Streptomycetaceae</taxon>
        <taxon>Streptomyces</taxon>
    </lineage>
</organism>
<reference evidence="1" key="1">
    <citation type="journal article" date="2014" name="Int. J. Syst. Evol. Microbiol.">
        <title>Complete genome sequence of Corynebacterium casei LMG S-19264T (=DSM 44701T), isolated from a smear-ripened cheese.</title>
        <authorList>
            <consortium name="US DOE Joint Genome Institute (JGI-PGF)"/>
            <person name="Walter F."/>
            <person name="Albersmeier A."/>
            <person name="Kalinowski J."/>
            <person name="Ruckert C."/>
        </authorList>
    </citation>
    <scope>NUCLEOTIDE SEQUENCE</scope>
    <source>
        <strain evidence="1">JCM 4335</strain>
    </source>
</reference>
<dbReference type="AlphaFoldDB" id="A0A918B0K3"/>
<sequence>MELLVDRSALAEATARKTAEHGGQVSAEDVERVLEALFGTVADAGALAEALRRDQSVSLMGFGSFHLENGTAVLRPGQALTEYLNGDVD</sequence>
<keyword evidence="2" id="KW-1185">Reference proteome</keyword>
<reference evidence="1" key="2">
    <citation type="submission" date="2020-09" db="EMBL/GenBank/DDBJ databases">
        <authorList>
            <person name="Sun Q."/>
            <person name="Ohkuma M."/>
        </authorList>
    </citation>
    <scope>NUCLEOTIDE SEQUENCE</scope>
    <source>
        <strain evidence="1">JCM 4335</strain>
    </source>
</reference>
<dbReference type="Gene3D" id="4.10.520.10">
    <property type="entry name" value="IHF-like DNA-binding proteins"/>
    <property type="match status" value="1"/>
</dbReference>
<evidence type="ECO:0008006" key="3">
    <source>
        <dbReference type="Google" id="ProtNLM"/>
    </source>
</evidence>
<proteinExistence type="predicted"/>
<protein>
    <recommendedName>
        <fullName evidence="3">DNA-binding protein</fullName>
    </recommendedName>
</protein>
<gene>
    <name evidence="1" type="ORF">GCM10010249_12880</name>
</gene>
<evidence type="ECO:0000313" key="1">
    <source>
        <dbReference type="EMBL" id="GGP96165.1"/>
    </source>
</evidence>
<evidence type="ECO:0000313" key="2">
    <source>
        <dbReference type="Proteomes" id="UP000654123"/>
    </source>
</evidence>
<dbReference type="EMBL" id="BMSV01000002">
    <property type="protein sequence ID" value="GGP96165.1"/>
    <property type="molecule type" value="Genomic_DNA"/>
</dbReference>
<dbReference type="InterPro" id="IPR010992">
    <property type="entry name" value="IHF-like_DNA-bd_dom_sf"/>
</dbReference>
<dbReference type="GO" id="GO:0003677">
    <property type="term" value="F:DNA binding"/>
    <property type="evidence" value="ECO:0007669"/>
    <property type="project" value="InterPro"/>
</dbReference>
<dbReference type="Proteomes" id="UP000654123">
    <property type="component" value="Unassembled WGS sequence"/>
</dbReference>
<name>A0A918B0K3_9ACTN</name>